<dbReference type="Pfam" id="PF02534">
    <property type="entry name" value="T4SS-DNA_transf"/>
    <property type="match status" value="1"/>
</dbReference>
<evidence type="ECO:0000313" key="9">
    <source>
        <dbReference type="Proteomes" id="UP000199495"/>
    </source>
</evidence>
<feature type="transmembrane region" description="Helical" evidence="7">
    <location>
        <begin position="63"/>
        <end position="82"/>
    </location>
</feature>
<dbReference type="CDD" id="cd01127">
    <property type="entry name" value="TrwB_TraG_TraD_VirD4"/>
    <property type="match status" value="1"/>
</dbReference>
<dbReference type="InterPro" id="IPR051539">
    <property type="entry name" value="T4SS-coupling_protein"/>
</dbReference>
<dbReference type="SUPFAM" id="SSF52540">
    <property type="entry name" value="P-loop containing nucleoside triphosphate hydrolases"/>
    <property type="match status" value="1"/>
</dbReference>
<keyword evidence="9" id="KW-1185">Reference proteome</keyword>
<dbReference type="GO" id="GO:0005886">
    <property type="term" value="C:plasma membrane"/>
    <property type="evidence" value="ECO:0007669"/>
    <property type="project" value="UniProtKB-SubCell"/>
</dbReference>
<accession>A0A1G8A059</accession>
<dbReference type="NCBIfam" id="NF010394">
    <property type="entry name" value="PRK13822.1"/>
    <property type="match status" value="1"/>
</dbReference>
<dbReference type="InterPro" id="IPR003688">
    <property type="entry name" value="TraG/VirD4"/>
</dbReference>
<keyword evidence="3" id="KW-1003">Cell membrane</keyword>
<sequence length="664" mass="71668">MAMMKHVRDTGVAGKRSLTMTRKGYVLIGAISALLLGAFLTLASNAPKLAALAPHLFAHPGWALLPGALPHLGTAALGLIVLFGSKGSPNVRRIAGGVMLGTLAPLIVSIVLALWQPAIVQAVVPPALVRQDGGARVGMIITLLVALLALRIVVLGNGGFGTIGPTRLTGRRAVHGESTWMSKTAARALFPQTGGIVIGEASRPDQELIGDVKFDPRRKHTWGRGGRASLLCFDASFGSTHGLVFAGSGGFKTTSTVIPTALKFKGTLVVLDPSTEVAPMVSAHRQKHGQTVFTLDPNAPRIGFNVLDWIGLNGNTPEQDIASVAAWIMSERPQLASGSDEFFRTSAQQLITAIIAYVVLRAPSKTDDDARPNERSLRTVRQVLAQPEETLKKTLGELHEETTSRFVREIVAPFVNMTPQTFSGVYGTAAKETHWLSYENYASLVSGNSFRTDEIADGACTVFINIDLFTLENHPGMARVIVGALLMAVYNRKGEMSERALFVFDEAARLGYMRILETARDAGRKYGITLVMLFQSLGQMREAFGGADATSKWFESASWVSFSAINDTDTAQYISKRCGTTTVEVTQISSTSKDMGASRTRSKQLSQRPLILSHEVTLMRADEQIVFTSGNAPLRCGRALYFRRPEMRALVGENRFAASASPRK</sequence>
<dbReference type="Proteomes" id="UP000199495">
    <property type="component" value="Unassembled WGS sequence"/>
</dbReference>
<comment type="similarity">
    <text evidence="2">Belongs to the VirD4/TraG family.</text>
</comment>
<organism evidence="8 9">
    <name type="scientific">Pelagibacterium luteolum</name>
    <dbReference type="NCBI Taxonomy" id="440168"/>
    <lineage>
        <taxon>Bacteria</taxon>
        <taxon>Pseudomonadati</taxon>
        <taxon>Pseudomonadota</taxon>
        <taxon>Alphaproteobacteria</taxon>
        <taxon>Hyphomicrobiales</taxon>
        <taxon>Devosiaceae</taxon>
        <taxon>Pelagibacterium</taxon>
    </lineage>
</organism>
<dbReference type="PANTHER" id="PTHR37937:SF1">
    <property type="entry name" value="CONJUGATIVE TRANSFER: DNA TRANSPORT"/>
    <property type="match status" value="1"/>
</dbReference>
<proteinExistence type="inferred from homology"/>
<reference evidence="8 9" key="1">
    <citation type="submission" date="2016-10" db="EMBL/GenBank/DDBJ databases">
        <authorList>
            <person name="de Groot N.N."/>
        </authorList>
    </citation>
    <scope>NUCLEOTIDE SEQUENCE [LARGE SCALE GENOMIC DNA]</scope>
    <source>
        <strain evidence="8 9">CGMCC 1.10267</strain>
    </source>
</reference>
<dbReference type="NCBIfam" id="TIGR02767">
    <property type="entry name" value="TraG-Ti"/>
    <property type="match status" value="1"/>
</dbReference>
<dbReference type="InterPro" id="IPR014135">
    <property type="entry name" value="Ti-typ_conjug_TS_TraG-like"/>
</dbReference>
<comment type="subcellular location">
    <subcellularLocation>
        <location evidence="1">Cell membrane</location>
        <topology evidence="1">Multi-pass membrane protein</topology>
    </subcellularLocation>
</comment>
<evidence type="ECO:0000256" key="4">
    <source>
        <dbReference type="ARBA" id="ARBA00022692"/>
    </source>
</evidence>
<feature type="transmembrane region" description="Helical" evidence="7">
    <location>
        <begin position="25"/>
        <end position="43"/>
    </location>
</feature>
<dbReference type="PANTHER" id="PTHR37937">
    <property type="entry name" value="CONJUGATIVE TRANSFER: DNA TRANSPORT"/>
    <property type="match status" value="1"/>
</dbReference>
<evidence type="ECO:0000256" key="5">
    <source>
        <dbReference type="ARBA" id="ARBA00022989"/>
    </source>
</evidence>
<dbReference type="AlphaFoldDB" id="A0A1G8A059"/>
<dbReference type="EMBL" id="FNCS01000024">
    <property type="protein sequence ID" value="SDH14306.1"/>
    <property type="molecule type" value="Genomic_DNA"/>
</dbReference>
<dbReference type="STRING" id="440168.SAMN04487974_12436"/>
<evidence type="ECO:0000256" key="1">
    <source>
        <dbReference type="ARBA" id="ARBA00004651"/>
    </source>
</evidence>
<dbReference type="Gene3D" id="3.40.50.300">
    <property type="entry name" value="P-loop containing nucleotide triphosphate hydrolases"/>
    <property type="match status" value="1"/>
</dbReference>
<keyword evidence="6 7" id="KW-0472">Membrane</keyword>
<keyword evidence="5 7" id="KW-1133">Transmembrane helix</keyword>
<evidence type="ECO:0000256" key="2">
    <source>
        <dbReference type="ARBA" id="ARBA00008806"/>
    </source>
</evidence>
<keyword evidence="4 7" id="KW-0812">Transmembrane</keyword>
<protein>
    <submittedName>
        <fullName evidence="8">Type IV secretion system protein VirD4</fullName>
    </submittedName>
</protein>
<evidence type="ECO:0000256" key="3">
    <source>
        <dbReference type="ARBA" id="ARBA00022475"/>
    </source>
</evidence>
<name>A0A1G8A059_9HYPH</name>
<feature type="transmembrane region" description="Helical" evidence="7">
    <location>
        <begin position="135"/>
        <end position="154"/>
    </location>
</feature>
<evidence type="ECO:0000313" key="8">
    <source>
        <dbReference type="EMBL" id="SDH14306.1"/>
    </source>
</evidence>
<evidence type="ECO:0000256" key="6">
    <source>
        <dbReference type="ARBA" id="ARBA00023136"/>
    </source>
</evidence>
<dbReference type="InterPro" id="IPR027417">
    <property type="entry name" value="P-loop_NTPase"/>
</dbReference>
<gene>
    <name evidence="8" type="ORF">SAMN04487974_12436</name>
</gene>
<evidence type="ECO:0000256" key="7">
    <source>
        <dbReference type="SAM" id="Phobius"/>
    </source>
</evidence>
<feature type="transmembrane region" description="Helical" evidence="7">
    <location>
        <begin position="94"/>
        <end position="115"/>
    </location>
</feature>